<accession>A0A0F9JBG0</accession>
<gene>
    <name evidence="1" type="ORF">LCGC14_1844790</name>
</gene>
<organism evidence="1">
    <name type="scientific">marine sediment metagenome</name>
    <dbReference type="NCBI Taxonomy" id="412755"/>
    <lineage>
        <taxon>unclassified sequences</taxon>
        <taxon>metagenomes</taxon>
        <taxon>ecological metagenomes</taxon>
    </lineage>
</organism>
<reference evidence="1" key="1">
    <citation type="journal article" date="2015" name="Nature">
        <title>Complex archaea that bridge the gap between prokaryotes and eukaryotes.</title>
        <authorList>
            <person name="Spang A."/>
            <person name="Saw J.H."/>
            <person name="Jorgensen S.L."/>
            <person name="Zaremba-Niedzwiedzka K."/>
            <person name="Martijn J."/>
            <person name="Lind A.E."/>
            <person name="van Eijk R."/>
            <person name="Schleper C."/>
            <person name="Guy L."/>
            <person name="Ettema T.J."/>
        </authorList>
    </citation>
    <scope>NUCLEOTIDE SEQUENCE</scope>
</reference>
<feature type="non-terminal residue" evidence="1">
    <location>
        <position position="1"/>
    </location>
</feature>
<dbReference type="AlphaFoldDB" id="A0A0F9JBG0"/>
<evidence type="ECO:0000313" key="1">
    <source>
        <dbReference type="EMBL" id="KKL96412.1"/>
    </source>
</evidence>
<comment type="caution">
    <text evidence="1">The sequence shown here is derived from an EMBL/GenBank/DDBJ whole genome shotgun (WGS) entry which is preliminary data.</text>
</comment>
<protein>
    <submittedName>
        <fullName evidence="1">Uncharacterized protein</fullName>
    </submittedName>
</protein>
<dbReference type="EMBL" id="LAZR01018439">
    <property type="protein sequence ID" value="KKL96412.1"/>
    <property type="molecule type" value="Genomic_DNA"/>
</dbReference>
<proteinExistence type="predicted"/>
<sequence>EIMDNIDEGLKNIQRAGELREEQIEVLRVWAETRIENCQKENTRLQASVTALEYHLEHGDMDGETCLLNKCAYHYQEQLPLPSPTEDGRFITTIEQLRWFFQTPESNNLYLVVDFGARIFISGHDNDIELVGSVFDNDDNLFTAIFADLKIPVHLT</sequence>
<name>A0A0F9JBG0_9ZZZZ</name>